<comment type="similarity">
    <text evidence="1">Belongs to the SH3BGR family.</text>
</comment>
<gene>
    <name evidence="2" type="ORF">EPR50_G00187510</name>
</gene>
<dbReference type="AlphaFoldDB" id="A0A484C8V5"/>
<dbReference type="Gene3D" id="3.40.30.10">
    <property type="entry name" value="Glutaredoxin"/>
    <property type="match status" value="1"/>
</dbReference>
<protein>
    <submittedName>
        <fullName evidence="2">Uncharacterized protein</fullName>
    </submittedName>
</protein>
<sequence length="91" mass="10214">MPVIVFCSNVSGSREIKTKQNKIFHVLDGKKIAYETVDISEDSKKKDLMRNLAKNSTALPPQICNGNNYCGDYDAFDNAVEEGILEKFLKL</sequence>
<organism evidence="2 3">
    <name type="scientific">Perca flavescens</name>
    <name type="common">American yellow perch</name>
    <name type="synonym">Morone flavescens</name>
    <dbReference type="NCBI Taxonomy" id="8167"/>
    <lineage>
        <taxon>Eukaryota</taxon>
        <taxon>Metazoa</taxon>
        <taxon>Chordata</taxon>
        <taxon>Craniata</taxon>
        <taxon>Vertebrata</taxon>
        <taxon>Euteleostomi</taxon>
        <taxon>Actinopterygii</taxon>
        <taxon>Neopterygii</taxon>
        <taxon>Teleostei</taxon>
        <taxon>Neoteleostei</taxon>
        <taxon>Acanthomorphata</taxon>
        <taxon>Eupercaria</taxon>
        <taxon>Perciformes</taxon>
        <taxon>Percoidei</taxon>
        <taxon>Percidae</taxon>
        <taxon>Percinae</taxon>
        <taxon>Perca</taxon>
    </lineage>
</organism>
<dbReference type="Proteomes" id="UP000295070">
    <property type="component" value="Chromosome 18"/>
</dbReference>
<dbReference type="InterPro" id="IPR036249">
    <property type="entry name" value="Thioredoxin-like_sf"/>
</dbReference>
<dbReference type="GO" id="GO:0005737">
    <property type="term" value="C:cytoplasm"/>
    <property type="evidence" value="ECO:0007669"/>
    <property type="project" value="TreeGrafter"/>
</dbReference>
<proteinExistence type="inferred from homology"/>
<dbReference type="PROSITE" id="PS51354">
    <property type="entry name" value="GLUTAREDOXIN_2"/>
    <property type="match status" value="1"/>
</dbReference>
<dbReference type="PIRSF" id="PIRSF008142">
    <property type="entry name" value="SH3-bind_E-rich_L"/>
    <property type="match status" value="1"/>
</dbReference>
<evidence type="ECO:0000313" key="3">
    <source>
        <dbReference type="Proteomes" id="UP000295070"/>
    </source>
</evidence>
<keyword evidence="3" id="KW-1185">Reference proteome</keyword>
<dbReference type="SUPFAM" id="SSF52833">
    <property type="entry name" value="Thioredoxin-like"/>
    <property type="match status" value="1"/>
</dbReference>
<comment type="caution">
    <text evidence="2">The sequence shown here is derived from an EMBL/GenBank/DDBJ whole genome shotgun (WGS) entry which is preliminary data.</text>
</comment>
<dbReference type="PANTHER" id="PTHR12232">
    <property type="entry name" value="SH3 DOMAIN-BINDING GLUTAMIC ACID-RICH-LIKE PROTEIN"/>
    <property type="match status" value="1"/>
</dbReference>
<dbReference type="Pfam" id="PF04908">
    <property type="entry name" value="SH3BGR"/>
    <property type="match status" value="1"/>
</dbReference>
<dbReference type="PANTHER" id="PTHR12232:SF15">
    <property type="entry name" value="SH3 DOMAIN-BINDING GLUTAMIC ACID-RICH PROTEIN HOMOLOG"/>
    <property type="match status" value="1"/>
</dbReference>
<evidence type="ECO:0000313" key="2">
    <source>
        <dbReference type="EMBL" id="TDH00361.1"/>
    </source>
</evidence>
<dbReference type="STRING" id="8167.A0A484C8V5"/>
<dbReference type="InterPro" id="IPR006993">
    <property type="entry name" value="Glut_rich_SH3-bd"/>
</dbReference>
<dbReference type="EMBL" id="SCKG01000018">
    <property type="protein sequence ID" value="TDH00361.1"/>
    <property type="molecule type" value="Genomic_DNA"/>
</dbReference>
<accession>A0A484C8V5</accession>
<name>A0A484C8V5_PERFV</name>
<reference evidence="2 3" key="1">
    <citation type="submission" date="2019-01" db="EMBL/GenBank/DDBJ databases">
        <title>A chromosome-scale genome assembly of the yellow perch, Perca flavescens.</title>
        <authorList>
            <person name="Feron R."/>
            <person name="Morvezen R."/>
            <person name="Bestin A."/>
            <person name="Haffray P."/>
            <person name="Klopp C."/>
            <person name="Zahm M."/>
            <person name="Cabau C."/>
            <person name="Roques C."/>
            <person name="Donnadieu C."/>
            <person name="Bouchez O."/>
            <person name="Christie M."/>
            <person name="Larson W."/>
            <person name="Guiguen Y."/>
        </authorList>
    </citation>
    <scope>NUCLEOTIDE SEQUENCE [LARGE SCALE GENOMIC DNA]</scope>
    <source>
        <strain evidence="2">YP-PL-M2</strain>
        <tissue evidence="2">Blood</tissue>
    </source>
</reference>
<dbReference type="InterPro" id="IPR051033">
    <property type="entry name" value="SH3BGR"/>
</dbReference>
<evidence type="ECO:0000256" key="1">
    <source>
        <dbReference type="ARBA" id="ARBA00007764"/>
    </source>
</evidence>